<dbReference type="InterPro" id="IPR008302">
    <property type="entry name" value="NamZ"/>
</dbReference>
<organism evidence="3 4">
    <name type="scientific">Candidatus Merdimorpha stercoravium</name>
    <dbReference type="NCBI Taxonomy" id="2840863"/>
    <lineage>
        <taxon>Bacteria</taxon>
        <taxon>Pseudomonadati</taxon>
        <taxon>Bacteroidota</taxon>
        <taxon>Flavobacteriia</taxon>
        <taxon>Flavobacteriales</taxon>
        <taxon>Candidatus Merdimorpha</taxon>
    </lineage>
</organism>
<dbReference type="Pfam" id="PF07075">
    <property type="entry name" value="NamZ_N"/>
    <property type="match status" value="1"/>
</dbReference>
<evidence type="ECO:0000313" key="4">
    <source>
        <dbReference type="Proteomes" id="UP000824161"/>
    </source>
</evidence>
<dbReference type="InterPro" id="IPR048503">
    <property type="entry name" value="NamZ_C"/>
</dbReference>
<accession>A0A9D1HBA0</accession>
<feature type="domain" description="Peptidoglycan beta-N-acetylmuramidase NamZ N-terminal" evidence="1">
    <location>
        <begin position="2"/>
        <end position="176"/>
    </location>
</feature>
<reference evidence="3" key="1">
    <citation type="submission" date="2020-10" db="EMBL/GenBank/DDBJ databases">
        <authorList>
            <person name="Gilroy R."/>
        </authorList>
    </citation>
    <scope>NUCLEOTIDE SEQUENCE</scope>
    <source>
        <strain evidence="3">1383</strain>
    </source>
</reference>
<dbReference type="Proteomes" id="UP000824161">
    <property type="component" value="Unassembled WGS sequence"/>
</dbReference>
<proteinExistence type="predicted"/>
<dbReference type="Pfam" id="PF20732">
    <property type="entry name" value="NamZ_C"/>
    <property type="match status" value="1"/>
</dbReference>
<dbReference type="GO" id="GO:0033922">
    <property type="term" value="F:peptidoglycan beta-N-acetylmuramidase activity"/>
    <property type="evidence" value="ECO:0007669"/>
    <property type="project" value="InterPro"/>
</dbReference>
<dbReference type="PANTHER" id="PTHR42915">
    <property type="entry name" value="HYPOTHETICAL 460 KDA PROTEIN IN FEUA-SIGW INTERGENIC REGION [PRECURSOR]"/>
    <property type="match status" value="1"/>
</dbReference>
<name>A0A9D1HBA0_9FLAO</name>
<dbReference type="Gene3D" id="3.40.50.12170">
    <property type="entry name" value="Uncharacterised protein PF07075, DUF1343"/>
    <property type="match status" value="1"/>
</dbReference>
<evidence type="ECO:0000259" key="1">
    <source>
        <dbReference type="Pfam" id="PF07075"/>
    </source>
</evidence>
<dbReference type="AlphaFoldDB" id="A0A9D1HBA0"/>
<protein>
    <submittedName>
        <fullName evidence="3">DUF1343 domain-containing protein</fullName>
    </submittedName>
</protein>
<gene>
    <name evidence="3" type="ORF">IAC44_02915</name>
</gene>
<comment type="caution">
    <text evidence="3">The sequence shown here is derived from an EMBL/GenBank/DDBJ whole genome shotgun (WGS) entry which is preliminary data.</text>
</comment>
<dbReference type="Gene3D" id="3.90.1150.140">
    <property type="match status" value="1"/>
</dbReference>
<feature type="domain" description="Peptidoglycan beta-N-acetylmuramidase NamZ C-terminal" evidence="2">
    <location>
        <begin position="181"/>
        <end position="319"/>
    </location>
</feature>
<sequence>GVNVVKAFGPEHGFRGDADAGEHVEDQIDPKTGIPVISLYGKINKPTPEMLSDVDVLVFDLQDVGCRFYTYIYLLQRVMEAGGENNVPVVVLDRPNPNGFFIDGPILEDTCRSGIGMQPLPIAYALTIGELAKLYNGEGWLRDSVTCDLTVIPCLNYDHTMRYSLPVPPSPNLPTDRSINLYASTCLVEGTPMSEGRGTPWPFEVLGSPLIDSNATDFTFTPAPSFGDKNPKQNGVLCYGLDLRQEPEQAQVNLDYIIWAYNNYTDKENFFNHRGFSLRAGNYELEEQIKAGMTPEQIKATWQPGLDSFKQVRKKYLMYPDFE</sequence>
<evidence type="ECO:0000259" key="2">
    <source>
        <dbReference type="Pfam" id="PF20732"/>
    </source>
</evidence>
<dbReference type="EMBL" id="DVLY01000066">
    <property type="protein sequence ID" value="HIT97767.1"/>
    <property type="molecule type" value="Genomic_DNA"/>
</dbReference>
<dbReference type="InterPro" id="IPR048502">
    <property type="entry name" value="NamZ_N"/>
</dbReference>
<feature type="non-terminal residue" evidence="3">
    <location>
        <position position="1"/>
    </location>
</feature>
<reference evidence="3" key="2">
    <citation type="journal article" date="2021" name="PeerJ">
        <title>Extensive microbial diversity within the chicken gut microbiome revealed by metagenomics and culture.</title>
        <authorList>
            <person name="Gilroy R."/>
            <person name="Ravi A."/>
            <person name="Getino M."/>
            <person name="Pursley I."/>
            <person name="Horton D.L."/>
            <person name="Alikhan N.F."/>
            <person name="Baker D."/>
            <person name="Gharbi K."/>
            <person name="Hall N."/>
            <person name="Watson M."/>
            <person name="Adriaenssens E.M."/>
            <person name="Foster-Nyarko E."/>
            <person name="Jarju S."/>
            <person name="Secka A."/>
            <person name="Antonio M."/>
            <person name="Oren A."/>
            <person name="Chaudhuri R.R."/>
            <person name="La Ragione R."/>
            <person name="Hildebrand F."/>
            <person name="Pallen M.J."/>
        </authorList>
    </citation>
    <scope>NUCLEOTIDE SEQUENCE</scope>
    <source>
        <strain evidence="3">1383</strain>
    </source>
</reference>
<evidence type="ECO:0000313" key="3">
    <source>
        <dbReference type="EMBL" id="HIT97767.1"/>
    </source>
</evidence>
<dbReference type="PANTHER" id="PTHR42915:SF1">
    <property type="entry name" value="PEPTIDOGLYCAN BETA-N-ACETYLMURAMIDASE NAMZ"/>
    <property type="match status" value="1"/>
</dbReference>